<dbReference type="SFLD" id="SFLDG01129">
    <property type="entry name" value="C1.5:_HAD__Beta-PGM__Phosphata"/>
    <property type="match status" value="1"/>
</dbReference>
<dbReference type="InterPro" id="IPR023198">
    <property type="entry name" value="PGP-like_dom2"/>
</dbReference>
<dbReference type="Gene3D" id="1.10.150.240">
    <property type="entry name" value="Putative phosphatase, domain 2"/>
    <property type="match status" value="1"/>
</dbReference>
<dbReference type="GO" id="GO:0050308">
    <property type="term" value="F:sugar-phosphatase activity"/>
    <property type="evidence" value="ECO:0007669"/>
    <property type="project" value="TreeGrafter"/>
</dbReference>
<dbReference type="PROSITE" id="PS01228">
    <property type="entry name" value="COF_1"/>
    <property type="match status" value="1"/>
</dbReference>
<reference evidence="1 2" key="1">
    <citation type="submission" date="2017-08" db="EMBL/GenBank/DDBJ databases">
        <title>Infants hospitalized years apart are colonized by the same room-sourced microbial strains.</title>
        <authorList>
            <person name="Brooks B."/>
            <person name="Olm M.R."/>
            <person name="Firek B.A."/>
            <person name="Baker R."/>
            <person name="Thomas B.C."/>
            <person name="Morowitz M.J."/>
            <person name="Banfield J.F."/>
        </authorList>
    </citation>
    <scope>NUCLEOTIDE SEQUENCE [LARGE SCALE GENOMIC DNA]</scope>
    <source>
        <strain evidence="1">S2_009_000_R2_73</strain>
    </source>
</reference>
<sequence>MHSKVPPASQMFSREYDAFLFDMDGTLLNSIAVVERVWREWAVDNGIEPNAFLQRIHGMRASEVVRREAIPGLDIQEQADMLLQKEMEDVEGILQIPQAAAFLEKLPAGKWAIVTSAARALAELRLAAAGLTPPPVMICAEDVVNGKPDPEGYRKAAEKLGVAPENCVVFEDAPAGIQAGESMGATVVVINATHSHPIETPHHSIGGYGELDVVIGENGALRLAGNRG</sequence>
<organism evidence="1 2">
    <name type="scientific">Agrobacterium fabrum</name>
    <dbReference type="NCBI Taxonomy" id="1176649"/>
    <lineage>
        <taxon>Bacteria</taxon>
        <taxon>Pseudomonadati</taxon>
        <taxon>Pseudomonadota</taxon>
        <taxon>Alphaproteobacteria</taxon>
        <taxon>Hyphomicrobiales</taxon>
        <taxon>Rhizobiaceae</taxon>
        <taxon>Rhizobium/Agrobacterium group</taxon>
        <taxon>Agrobacterium</taxon>
        <taxon>Agrobacterium tumefaciens complex</taxon>
    </lineage>
</organism>
<dbReference type="CDD" id="cd07527">
    <property type="entry name" value="HAD_ScGPP-like"/>
    <property type="match status" value="1"/>
</dbReference>
<dbReference type="SUPFAM" id="SSF56784">
    <property type="entry name" value="HAD-like"/>
    <property type="match status" value="1"/>
</dbReference>
<protein>
    <submittedName>
        <fullName evidence="1">Glycerol-3-phosphatase</fullName>
    </submittedName>
</protein>
<comment type="caution">
    <text evidence="1">The sequence shown here is derived from an EMBL/GenBank/DDBJ whole genome shotgun (WGS) entry which is preliminary data.</text>
</comment>
<name>A0A2W5GX90_9HYPH</name>
<dbReference type="AlphaFoldDB" id="A0A2W5GX90"/>
<gene>
    <name evidence="1" type="ORF">DI595_11150</name>
</gene>
<dbReference type="Gene3D" id="3.40.50.1000">
    <property type="entry name" value="HAD superfamily/HAD-like"/>
    <property type="match status" value="1"/>
</dbReference>
<dbReference type="NCBIfam" id="TIGR01509">
    <property type="entry name" value="HAD-SF-IA-v3"/>
    <property type="match status" value="1"/>
</dbReference>
<accession>A0A2W5GX90</accession>
<dbReference type="InterPro" id="IPR036412">
    <property type="entry name" value="HAD-like_sf"/>
</dbReference>
<dbReference type="InterPro" id="IPR023214">
    <property type="entry name" value="HAD_sf"/>
</dbReference>
<dbReference type="PANTHER" id="PTHR43481:SF4">
    <property type="entry name" value="GLYCEROL-1-PHOSPHATE PHOSPHOHYDROLASE 1-RELATED"/>
    <property type="match status" value="1"/>
</dbReference>
<dbReference type="InterPro" id="IPR051806">
    <property type="entry name" value="HAD-like_SPP"/>
</dbReference>
<dbReference type="InterPro" id="IPR006439">
    <property type="entry name" value="HAD-SF_hydro_IA"/>
</dbReference>
<dbReference type="NCBIfam" id="TIGR01549">
    <property type="entry name" value="HAD-SF-IA-v1"/>
    <property type="match status" value="1"/>
</dbReference>
<proteinExistence type="predicted"/>
<dbReference type="Proteomes" id="UP000249769">
    <property type="component" value="Unassembled WGS sequence"/>
</dbReference>
<dbReference type="PANTHER" id="PTHR43481">
    <property type="entry name" value="FRUCTOSE-1-PHOSPHATE PHOSPHATASE"/>
    <property type="match status" value="1"/>
</dbReference>
<evidence type="ECO:0000313" key="2">
    <source>
        <dbReference type="Proteomes" id="UP000249769"/>
    </source>
</evidence>
<evidence type="ECO:0000313" key="1">
    <source>
        <dbReference type="EMBL" id="PZP50456.1"/>
    </source>
</evidence>
<dbReference type="SFLD" id="SFLDS00003">
    <property type="entry name" value="Haloacid_Dehalogenase"/>
    <property type="match status" value="1"/>
</dbReference>
<dbReference type="EMBL" id="QFOL01000113">
    <property type="protein sequence ID" value="PZP50456.1"/>
    <property type="molecule type" value="Genomic_DNA"/>
</dbReference>
<dbReference type="Pfam" id="PF00702">
    <property type="entry name" value="Hydrolase"/>
    <property type="match status" value="1"/>
</dbReference>